<accession>A0A318KZ20</accession>
<dbReference type="EMBL" id="QJKH01000007">
    <property type="protein sequence ID" value="PXX78483.1"/>
    <property type="molecule type" value="Genomic_DNA"/>
</dbReference>
<dbReference type="Proteomes" id="UP000247612">
    <property type="component" value="Unassembled WGS sequence"/>
</dbReference>
<proteinExistence type="predicted"/>
<dbReference type="PROSITE" id="PS51257">
    <property type="entry name" value="PROKAR_LIPOPROTEIN"/>
    <property type="match status" value="1"/>
</dbReference>
<evidence type="ECO:0000313" key="3">
    <source>
        <dbReference type="Proteomes" id="UP000247612"/>
    </source>
</evidence>
<name>A0A318KZ20_9FIRM</name>
<keyword evidence="1" id="KW-0472">Membrane</keyword>
<keyword evidence="1" id="KW-0812">Transmembrane</keyword>
<comment type="caution">
    <text evidence="2">The sequence shown here is derived from an EMBL/GenBank/DDBJ whole genome shotgun (WGS) entry which is preliminary data.</text>
</comment>
<keyword evidence="1" id="KW-1133">Transmembrane helix</keyword>
<gene>
    <name evidence="2" type="ORF">DES51_10723</name>
</gene>
<evidence type="ECO:0000256" key="1">
    <source>
        <dbReference type="SAM" id="Phobius"/>
    </source>
</evidence>
<keyword evidence="3" id="KW-1185">Reference proteome</keyword>
<evidence type="ECO:0000313" key="2">
    <source>
        <dbReference type="EMBL" id="PXX78483.1"/>
    </source>
</evidence>
<dbReference type="OrthoDB" id="2064441at2"/>
<sequence length="114" mass="13282">MKWLIENWYLVVAGVVCCVGVVYGCRVFMNKPTNEQVANIKEWLRWAVMEAERELQGGTGQAKLRKVYDMAIAKFPWLSFIAFDKFSIWVDDALVWMKEQLKVNENIKAYVEGK</sequence>
<protein>
    <submittedName>
        <fullName evidence="2">Uncharacterized protein</fullName>
    </submittedName>
</protein>
<feature type="transmembrane region" description="Helical" evidence="1">
    <location>
        <begin position="7"/>
        <end position="29"/>
    </location>
</feature>
<dbReference type="AlphaFoldDB" id="A0A318KZ20"/>
<dbReference type="RefSeq" id="WP_022939307.1">
    <property type="nucleotide sequence ID" value="NZ_CABKRQ010000008.1"/>
</dbReference>
<organism evidence="2 3">
    <name type="scientific">Dielma fastidiosa</name>
    <dbReference type="NCBI Taxonomy" id="1034346"/>
    <lineage>
        <taxon>Bacteria</taxon>
        <taxon>Bacillati</taxon>
        <taxon>Bacillota</taxon>
        <taxon>Erysipelotrichia</taxon>
        <taxon>Erysipelotrichales</taxon>
        <taxon>Erysipelotrichaceae</taxon>
        <taxon>Dielma</taxon>
    </lineage>
</organism>
<dbReference type="STRING" id="1034346.GCA_000313565_03030"/>
<reference evidence="2 3" key="1">
    <citation type="submission" date="2018-05" db="EMBL/GenBank/DDBJ databases">
        <title>Genomic Encyclopedia of Type Strains, Phase IV (KMG-IV): sequencing the most valuable type-strain genomes for metagenomic binning, comparative biology and taxonomic classification.</title>
        <authorList>
            <person name="Goeker M."/>
        </authorList>
    </citation>
    <scope>NUCLEOTIDE SEQUENCE [LARGE SCALE GENOMIC DNA]</scope>
    <source>
        <strain evidence="2 3">JC118</strain>
    </source>
</reference>